<dbReference type="GO" id="GO:0002949">
    <property type="term" value="P:tRNA threonylcarbamoyladenosine modification"/>
    <property type="evidence" value="ECO:0007669"/>
    <property type="project" value="InterPro"/>
</dbReference>
<dbReference type="EMBL" id="SLWX01000002">
    <property type="protein sequence ID" value="TCO77738.1"/>
    <property type="molecule type" value="Genomic_DNA"/>
</dbReference>
<evidence type="ECO:0000256" key="3">
    <source>
        <dbReference type="ARBA" id="ARBA00032446"/>
    </source>
</evidence>
<comment type="caution">
    <text evidence="5">The sequence shown here is derived from an EMBL/GenBank/DDBJ whole genome shotgun (WGS) entry which is preliminary data.</text>
</comment>
<reference evidence="5 6" key="1">
    <citation type="submission" date="2019-03" db="EMBL/GenBank/DDBJ databases">
        <title>Genomic Encyclopedia of Type Strains, Phase IV (KMG-IV): sequencing the most valuable type-strain genomes for metagenomic binning, comparative biology and taxonomic classification.</title>
        <authorList>
            <person name="Goeker M."/>
        </authorList>
    </citation>
    <scope>NUCLEOTIDE SEQUENCE [LARGE SCALE GENOMIC DNA]</scope>
    <source>
        <strain evidence="5 6">DSM 23344</strain>
    </source>
</reference>
<evidence type="ECO:0000313" key="5">
    <source>
        <dbReference type="EMBL" id="TCO77738.1"/>
    </source>
</evidence>
<dbReference type="Pfam" id="PF00814">
    <property type="entry name" value="TsaD"/>
    <property type="match status" value="1"/>
</dbReference>
<proteinExistence type="inferred from homology"/>
<evidence type="ECO:0000256" key="1">
    <source>
        <dbReference type="ARBA" id="ARBA00010493"/>
    </source>
</evidence>
<dbReference type="InterPro" id="IPR043129">
    <property type="entry name" value="ATPase_NBD"/>
</dbReference>
<dbReference type="Proteomes" id="UP000294980">
    <property type="component" value="Unassembled WGS sequence"/>
</dbReference>
<organism evidence="5 6">
    <name type="scientific">Chromatocurvus halotolerans</name>
    <dbReference type="NCBI Taxonomy" id="1132028"/>
    <lineage>
        <taxon>Bacteria</taxon>
        <taxon>Pseudomonadati</taxon>
        <taxon>Pseudomonadota</taxon>
        <taxon>Gammaproteobacteria</taxon>
        <taxon>Cellvibrionales</taxon>
        <taxon>Halieaceae</taxon>
        <taxon>Chromatocurvus</taxon>
    </lineage>
</organism>
<comment type="similarity">
    <text evidence="1">Belongs to the KAE1 / TsaD family. TsaB subfamily.</text>
</comment>
<evidence type="ECO:0000259" key="4">
    <source>
        <dbReference type="Pfam" id="PF00814"/>
    </source>
</evidence>
<accession>A0A4R2L538</accession>
<protein>
    <recommendedName>
        <fullName evidence="2">tRNA threonylcarbamoyladenosine biosynthesis protein TsaB</fullName>
    </recommendedName>
    <alternativeName>
        <fullName evidence="3">t(6)A37 threonylcarbamoyladenosine biosynthesis protein TsaB</fullName>
    </alternativeName>
</protein>
<evidence type="ECO:0000313" key="6">
    <source>
        <dbReference type="Proteomes" id="UP000294980"/>
    </source>
</evidence>
<sequence length="246" mass="25749">MASGEGRSQRLLGIETATDACSVALCLDGKTAQRHECQPRQHSRRLFPMLADLLGNRPPASLTLDAIVYGCGPGSFTGLRIAASAAQGLAFSLNLPVVPVSTLACQAATARREHDVPESAVILSTLDANIGQVYWALYRATPEGVVELMPPAVCTPEALPAAAITAQLPEASPLCVVGSGTALLYRIPGLPVHRGYADVLPQARDLLSMARTALASGATQSAADVSPVYVQDATRWKKLAEQGPRA</sequence>
<dbReference type="PANTHER" id="PTHR11735">
    <property type="entry name" value="TRNA N6-ADENOSINE THREONYLCARBAMOYLTRANSFERASE"/>
    <property type="match status" value="1"/>
</dbReference>
<dbReference type="GO" id="GO:0005829">
    <property type="term" value="C:cytosol"/>
    <property type="evidence" value="ECO:0007669"/>
    <property type="project" value="TreeGrafter"/>
</dbReference>
<dbReference type="CDD" id="cd24032">
    <property type="entry name" value="ASKHA_NBD_TsaB"/>
    <property type="match status" value="1"/>
</dbReference>
<feature type="domain" description="Gcp-like" evidence="4">
    <location>
        <begin position="40"/>
        <end position="187"/>
    </location>
</feature>
<dbReference type="Gene3D" id="3.30.420.40">
    <property type="match status" value="2"/>
</dbReference>
<dbReference type="InterPro" id="IPR022496">
    <property type="entry name" value="T6A_TsaB"/>
</dbReference>
<dbReference type="PANTHER" id="PTHR11735:SF11">
    <property type="entry name" value="TRNA THREONYLCARBAMOYLADENOSINE BIOSYNTHESIS PROTEIN TSAB"/>
    <property type="match status" value="1"/>
</dbReference>
<gene>
    <name evidence="5" type="ORF">EV688_102195</name>
</gene>
<dbReference type="SUPFAM" id="SSF53067">
    <property type="entry name" value="Actin-like ATPase domain"/>
    <property type="match status" value="2"/>
</dbReference>
<dbReference type="AlphaFoldDB" id="A0A4R2L538"/>
<dbReference type="InterPro" id="IPR000905">
    <property type="entry name" value="Gcp-like_dom"/>
</dbReference>
<dbReference type="OrthoDB" id="9809995at2"/>
<dbReference type="RefSeq" id="WP_117314617.1">
    <property type="nucleotide sequence ID" value="NZ_QQSW01000001.1"/>
</dbReference>
<keyword evidence="6" id="KW-1185">Reference proteome</keyword>
<evidence type="ECO:0000256" key="2">
    <source>
        <dbReference type="ARBA" id="ARBA00019012"/>
    </source>
</evidence>
<name>A0A4R2L538_9GAMM</name>
<dbReference type="NCBIfam" id="TIGR03725">
    <property type="entry name" value="T6A_YeaZ"/>
    <property type="match status" value="1"/>
</dbReference>